<keyword evidence="2" id="KW-1185">Reference proteome</keyword>
<evidence type="ECO:0000313" key="2">
    <source>
        <dbReference type="Proteomes" id="UP000281474"/>
    </source>
</evidence>
<accession>A0A3L8PYD4</accession>
<dbReference type="EMBL" id="QZEI01000045">
    <property type="protein sequence ID" value="RLV59062.1"/>
    <property type="molecule type" value="Genomic_DNA"/>
</dbReference>
<sequence length="410" mass="40752">MLTIDSSAKFALSVDDVCQMSHHQLNDPKAFRKFHQGVELNPEALLSERWSNISPGVSQFLAHTINFIMLEMLPNFYSLKELEKQGGVIGFQVINVGGYTLYSLNQRVVVLNGLPFNIETEQAAIDIAITSDIFIAYLRGLLLSVSDDLLDSDDENEDRELSNTELQLYGMPAGGFAGFGGGFGSFGTSSPGIAGGTGDIGGIGGIAGGGSDPFTVSACASDKGVATHCVADADACGRNFKAGALCSVDADACASDTAAGSVCSSDIGVCGANAEVAHACTSDASACGGHASAGDACAANTGACSADADAAAACAGNADACAGHAGAANACAGDADACVAAASAGDLCAGKADACVADAGTGVCAGNAEACVAKVLDLCEAHAGACVVDVDDGDPVSACVVNFIPLLPSC</sequence>
<evidence type="ECO:0000313" key="1">
    <source>
        <dbReference type="EMBL" id="RLV59062.1"/>
    </source>
</evidence>
<dbReference type="RefSeq" id="WP_121839624.1">
    <property type="nucleotide sequence ID" value="NZ_ML014794.1"/>
</dbReference>
<name>A0A3L8PYD4_9GAMM</name>
<organism evidence="1 2">
    <name type="scientific">Parashewanella curva</name>
    <dbReference type="NCBI Taxonomy" id="2338552"/>
    <lineage>
        <taxon>Bacteria</taxon>
        <taxon>Pseudomonadati</taxon>
        <taxon>Pseudomonadota</taxon>
        <taxon>Gammaproteobacteria</taxon>
        <taxon>Alteromonadales</taxon>
        <taxon>Shewanellaceae</taxon>
        <taxon>Parashewanella</taxon>
    </lineage>
</organism>
<dbReference type="OrthoDB" id="8021461at2"/>
<protein>
    <submittedName>
        <fullName evidence="1">Uncharacterized protein</fullName>
    </submittedName>
</protein>
<comment type="caution">
    <text evidence="1">The sequence shown here is derived from an EMBL/GenBank/DDBJ whole genome shotgun (WGS) entry which is preliminary data.</text>
</comment>
<dbReference type="Proteomes" id="UP000281474">
    <property type="component" value="Unassembled WGS sequence"/>
</dbReference>
<gene>
    <name evidence="1" type="ORF">D5018_14015</name>
</gene>
<dbReference type="AlphaFoldDB" id="A0A3L8PYD4"/>
<reference evidence="1 2" key="1">
    <citation type="submission" date="2018-09" db="EMBL/GenBank/DDBJ databases">
        <title>Phylogeny of the Shewanellaceae, and recommendation for two new genera, Pseudoshewanella and Parashewanella.</title>
        <authorList>
            <person name="Wang G."/>
        </authorList>
    </citation>
    <scope>NUCLEOTIDE SEQUENCE [LARGE SCALE GENOMIC DNA]</scope>
    <source>
        <strain evidence="1 2">C51</strain>
    </source>
</reference>
<proteinExistence type="predicted"/>